<dbReference type="Gene3D" id="1.20.5.170">
    <property type="match status" value="1"/>
</dbReference>
<evidence type="ECO:0000256" key="1">
    <source>
        <dbReference type="ARBA" id="ARBA00023054"/>
    </source>
</evidence>
<dbReference type="Proteomes" id="UP001362999">
    <property type="component" value="Unassembled WGS sequence"/>
</dbReference>
<evidence type="ECO:0000256" key="2">
    <source>
        <dbReference type="SAM" id="MobiDB-lite"/>
    </source>
</evidence>
<dbReference type="InterPro" id="IPR000533">
    <property type="entry name" value="Tropomyosin"/>
</dbReference>
<dbReference type="Gene3D" id="1.20.5.340">
    <property type="match status" value="1"/>
</dbReference>
<dbReference type="SUPFAM" id="SSF57997">
    <property type="entry name" value="Tropomyosin"/>
    <property type="match status" value="1"/>
</dbReference>
<accession>A0AAW0BFJ4</accession>
<keyword evidence="1" id="KW-0175">Coiled coil</keyword>
<dbReference type="AlphaFoldDB" id="A0AAW0BFJ4"/>
<sequence>MATDRIREKMTQLRAESDAALARADEAEAKNKKLEQLLLEKEHEIKSLSVKLDNLDSELSKAENSIADSKADREAGETTKMTNEGLTRKIQLLEDELDAAEKNVKETVEKLRQVDVKAEHFERQVQRVEQERDQWEKKYEDAQAKYRESQAELDALVASMADL</sequence>
<evidence type="ECO:0000313" key="3">
    <source>
        <dbReference type="EMBL" id="KAK7024887.1"/>
    </source>
</evidence>
<dbReference type="EMBL" id="JAWWNJ010000034">
    <property type="protein sequence ID" value="KAK7024887.1"/>
    <property type="molecule type" value="Genomic_DNA"/>
</dbReference>
<name>A0AAW0BFJ4_9AGAR</name>
<organism evidence="3 4">
    <name type="scientific">Favolaschia claudopus</name>
    <dbReference type="NCBI Taxonomy" id="2862362"/>
    <lineage>
        <taxon>Eukaryota</taxon>
        <taxon>Fungi</taxon>
        <taxon>Dikarya</taxon>
        <taxon>Basidiomycota</taxon>
        <taxon>Agaricomycotina</taxon>
        <taxon>Agaricomycetes</taxon>
        <taxon>Agaricomycetidae</taxon>
        <taxon>Agaricales</taxon>
        <taxon>Marasmiineae</taxon>
        <taxon>Mycenaceae</taxon>
        <taxon>Favolaschia</taxon>
    </lineage>
</organism>
<feature type="region of interest" description="Disordered" evidence="2">
    <location>
        <begin position="63"/>
        <end position="83"/>
    </location>
</feature>
<comment type="caution">
    <text evidence="3">The sequence shown here is derived from an EMBL/GenBank/DDBJ whole genome shotgun (WGS) entry which is preliminary data.</text>
</comment>
<evidence type="ECO:0000313" key="4">
    <source>
        <dbReference type="Proteomes" id="UP001362999"/>
    </source>
</evidence>
<proteinExistence type="predicted"/>
<keyword evidence="4" id="KW-1185">Reference proteome</keyword>
<protein>
    <submittedName>
        <fullName evidence="3">Tropomyosin</fullName>
    </submittedName>
</protein>
<dbReference type="Pfam" id="PF00261">
    <property type="entry name" value="Tropomyosin"/>
    <property type="match status" value="2"/>
</dbReference>
<gene>
    <name evidence="3" type="ORF">R3P38DRAFT_3269639</name>
</gene>
<reference evidence="3 4" key="1">
    <citation type="journal article" date="2024" name="J Genomics">
        <title>Draft genome sequencing and assembly of Favolaschia claudopus CIRM-BRFM 2984 isolated from oak limbs.</title>
        <authorList>
            <person name="Navarro D."/>
            <person name="Drula E."/>
            <person name="Chaduli D."/>
            <person name="Cazenave R."/>
            <person name="Ahrendt S."/>
            <person name="Wang J."/>
            <person name="Lipzen A."/>
            <person name="Daum C."/>
            <person name="Barry K."/>
            <person name="Grigoriev I.V."/>
            <person name="Favel A."/>
            <person name="Rosso M.N."/>
            <person name="Martin F."/>
        </authorList>
    </citation>
    <scope>NUCLEOTIDE SEQUENCE [LARGE SCALE GENOMIC DNA]</scope>
    <source>
        <strain evidence="3 4">CIRM-BRFM 2984</strain>
    </source>
</reference>